<dbReference type="SUPFAM" id="SSF81383">
    <property type="entry name" value="F-box domain"/>
    <property type="match status" value="1"/>
</dbReference>
<dbReference type="PANTHER" id="PTHR31672:SF2">
    <property type="entry name" value="F-BOX DOMAIN-CONTAINING PROTEIN"/>
    <property type="match status" value="1"/>
</dbReference>
<evidence type="ECO:0000313" key="3">
    <source>
        <dbReference type="Proteomes" id="UP001605036"/>
    </source>
</evidence>
<dbReference type="Gene3D" id="1.20.1280.50">
    <property type="match status" value="1"/>
</dbReference>
<accession>A0ABD1XQP1</accession>
<proteinExistence type="predicted"/>
<dbReference type="PANTHER" id="PTHR31672">
    <property type="entry name" value="BNACNNG10540D PROTEIN"/>
    <property type="match status" value="1"/>
</dbReference>
<dbReference type="InterPro" id="IPR050796">
    <property type="entry name" value="SCF_F-box_component"/>
</dbReference>
<evidence type="ECO:0000259" key="1">
    <source>
        <dbReference type="PROSITE" id="PS50181"/>
    </source>
</evidence>
<dbReference type="InterPro" id="IPR015915">
    <property type="entry name" value="Kelch-typ_b-propeller"/>
</dbReference>
<dbReference type="Proteomes" id="UP001605036">
    <property type="component" value="Unassembled WGS sequence"/>
</dbReference>
<dbReference type="PROSITE" id="PS50181">
    <property type="entry name" value="FBOX"/>
    <property type="match status" value="1"/>
</dbReference>
<sequence length="458" mass="51973">MESTVSYSPSCPLCRKRALFVDQELYSGPPRRVAGSREVAEEEVDLDRGVWGNHLSEEVISTILAFLPLATLIRFRSVCKKWNAIISSTDFQRIRSSHSAPPPICLVDHHRGLMAYDLASGPWTVLSDIYQSSIYQHTGAFCGRQVVATAGGLILLTEDTHLHGLHIVNPSKTTWKTFHIRVPPLSPDYYIVGMLWNPVTIGYNILAAQRASELAALNAVELHLYDSRDKSWKLTGLVMPDKKVRNVHVQGVAIHKGRLHCLTVSEMPWEAPRFDVLRKDPGCPFWHTLPEKFPSIQLSPLRFRTSVLLFDYRGRLMAAGVDILLRTSVYLWQLDPVKGKWVQVRQLFEGPKENFSGRLQAEYHMQASGDYLCLCRYPPPSSPRKDPTAVFIYNLWDGSSRMLPKLSDSWRLIPERPRRRTLDGPGQRPRGGGQDVKHVLYAWKSKALFFQLKPDALV</sequence>
<keyword evidence="3" id="KW-1185">Reference proteome</keyword>
<organism evidence="2 3">
    <name type="scientific">Riccia fluitans</name>
    <dbReference type="NCBI Taxonomy" id="41844"/>
    <lineage>
        <taxon>Eukaryota</taxon>
        <taxon>Viridiplantae</taxon>
        <taxon>Streptophyta</taxon>
        <taxon>Embryophyta</taxon>
        <taxon>Marchantiophyta</taxon>
        <taxon>Marchantiopsida</taxon>
        <taxon>Marchantiidae</taxon>
        <taxon>Marchantiales</taxon>
        <taxon>Ricciaceae</taxon>
        <taxon>Riccia</taxon>
    </lineage>
</organism>
<reference evidence="2 3" key="1">
    <citation type="submission" date="2024-09" db="EMBL/GenBank/DDBJ databases">
        <title>Chromosome-scale assembly of Riccia fluitans.</title>
        <authorList>
            <person name="Paukszto L."/>
            <person name="Sawicki J."/>
            <person name="Karawczyk K."/>
            <person name="Piernik-Szablinska J."/>
            <person name="Szczecinska M."/>
            <person name="Mazdziarz M."/>
        </authorList>
    </citation>
    <scope>NUCLEOTIDE SEQUENCE [LARGE SCALE GENOMIC DNA]</scope>
    <source>
        <strain evidence="2">Rf_01</strain>
        <tissue evidence="2">Aerial parts of the thallus</tissue>
    </source>
</reference>
<protein>
    <recommendedName>
        <fullName evidence="1">F-box domain-containing protein</fullName>
    </recommendedName>
</protein>
<comment type="caution">
    <text evidence="2">The sequence shown here is derived from an EMBL/GenBank/DDBJ whole genome shotgun (WGS) entry which is preliminary data.</text>
</comment>
<dbReference type="Gene3D" id="2.120.10.80">
    <property type="entry name" value="Kelch-type beta propeller"/>
    <property type="match status" value="1"/>
</dbReference>
<feature type="domain" description="F-box" evidence="1">
    <location>
        <begin position="49"/>
        <end position="94"/>
    </location>
</feature>
<dbReference type="SMART" id="SM00256">
    <property type="entry name" value="FBOX"/>
    <property type="match status" value="1"/>
</dbReference>
<dbReference type="EMBL" id="JBHFFA010000007">
    <property type="protein sequence ID" value="KAL2611267.1"/>
    <property type="molecule type" value="Genomic_DNA"/>
</dbReference>
<dbReference type="InterPro" id="IPR001810">
    <property type="entry name" value="F-box_dom"/>
</dbReference>
<name>A0ABD1XQP1_9MARC</name>
<dbReference type="Pfam" id="PF00646">
    <property type="entry name" value="F-box"/>
    <property type="match status" value="1"/>
</dbReference>
<dbReference type="AlphaFoldDB" id="A0ABD1XQP1"/>
<dbReference type="InterPro" id="IPR036047">
    <property type="entry name" value="F-box-like_dom_sf"/>
</dbReference>
<evidence type="ECO:0000313" key="2">
    <source>
        <dbReference type="EMBL" id="KAL2611267.1"/>
    </source>
</evidence>
<dbReference type="SUPFAM" id="SSF117281">
    <property type="entry name" value="Kelch motif"/>
    <property type="match status" value="1"/>
</dbReference>
<gene>
    <name evidence="2" type="ORF">R1flu_022959</name>
</gene>